<evidence type="ECO:0000256" key="10">
    <source>
        <dbReference type="RuleBase" id="RU366046"/>
    </source>
</evidence>
<evidence type="ECO:0000256" key="2">
    <source>
        <dbReference type="ARBA" id="ARBA00001911"/>
    </source>
</evidence>
<dbReference type="Proteomes" id="UP000761264">
    <property type="component" value="Unassembled WGS sequence"/>
</dbReference>
<evidence type="ECO:0000313" key="13">
    <source>
        <dbReference type="Proteomes" id="UP000761264"/>
    </source>
</evidence>
<keyword evidence="8 10" id="KW-0413">Isomerase</keyword>
<protein>
    <recommendedName>
        <fullName evidence="6 10">UDP-glucose 4-epimerase</fullName>
        <ecNumber evidence="5 10">5.1.3.2</ecNumber>
    </recommendedName>
</protein>
<comment type="caution">
    <text evidence="12">The sequence shown here is derived from an EMBL/GenBank/DDBJ whole genome shotgun (WGS) entry which is preliminary data.</text>
</comment>
<dbReference type="GO" id="GO:0033499">
    <property type="term" value="P:galactose catabolic process via UDP-galactose, Leloir pathway"/>
    <property type="evidence" value="ECO:0007669"/>
    <property type="project" value="TreeGrafter"/>
</dbReference>
<comment type="cofactor">
    <cofactor evidence="2 10">
        <name>NAD(+)</name>
        <dbReference type="ChEBI" id="CHEBI:57540"/>
    </cofactor>
</comment>
<evidence type="ECO:0000259" key="11">
    <source>
        <dbReference type="Pfam" id="PF01370"/>
    </source>
</evidence>
<dbReference type="InterPro" id="IPR001509">
    <property type="entry name" value="Epimerase_deHydtase"/>
</dbReference>
<dbReference type="Pfam" id="PF01370">
    <property type="entry name" value="Epimerase"/>
    <property type="match status" value="1"/>
</dbReference>
<evidence type="ECO:0000256" key="8">
    <source>
        <dbReference type="ARBA" id="ARBA00023235"/>
    </source>
</evidence>
<proteinExistence type="inferred from homology"/>
<evidence type="ECO:0000256" key="3">
    <source>
        <dbReference type="ARBA" id="ARBA00004947"/>
    </source>
</evidence>
<evidence type="ECO:0000256" key="7">
    <source>
        <dbReference type="ARBA" id="ARBA00023027"/>
    </source>
</evidence>
<dbReference type="RefSeq" id="WP_167221377.1">
    <property type="nucleotide sequence ID" value="NZ_JAAQPH010000002.1"/>
</dbReference>
<keyword evidence="7 10" id="KW-0520">NAD</keyword>
<dbReference type="EMBL" id="JAAQPH010000002">
    <property type="protein sequence ID" value="NIA67635.1"/>
    <property type="molecule type" value="Genomic_DNA"/>
</dbReference>
<evidence type="ECO:0000256" key="6">
    <source>
        <dbReference type="ARBA" id="ARBA00018569"/>
    </source>
</evidence>
<comment type="similarity">
    <text evidence="4 10">Belongs to the NAD(P)-dependent epimerase/dehydratase family.</text>
</comment>
<keyword evidence="9 10" id="KW-0119">Carbohydrate metabolism</keyword>
<feature type="domain" description="NAD-dependent epimerase/dehydratase" evidence="11">
    <location>
        <begin position="8"/>
        <end position="256"/>
    </location>
</feature>
<dbReference type="NCBIfam" id="TIGR01179">
    <property type="entry name" value="galE"/>
    <property type="match status" value="1"/>
</dbReference>
<dbReference type="Gene3D" id="3.90.25.10">
    <property type="entry name" value="UDP-galactose 4-epimerase, domain 1"/>
    <property type="match status" value="1"/>
</dbReference>
<evidence type="ECO:0000256" key="5">
    <source>
        <dbReference type="ARBA" id="ARBA00013189"/>
    </source>
</evidence>
<keyword evidence="13" id="KW-1185">Reference proteome</keyword>
<evidence type="ECO:0000256" key="4">
    <source>
        <dbReference type="ARBA" id="ARBA00007637"/>
    </source>
</evidence>
<dbReference type="AlphaFoldDB" id="A0A967C3K9"/>
<comment type="pathway">
    <text evidence="3 10">Carbohydrate metabolism; galactose metabolism.</text>
</comment>
<name>A0A967C3K9_9PROT</name>
<evidence type="ECO:0000313" key="12">
    <source>
        <dbReference type="EMBL" id="NIA67635.1"/>
    </source>
</evidence>
<evidence type="ECO:0000256" key="9">
    <source>
        <dbReference type="ARBA" id="ARBA00023277"/>
    </source>
</evidence>
<dbReference type="SUPFAM" id="SSF51735">
    <property type="entry name" value="NAD(P)-binding Rossmann-fold domains"/>
    <property type="match status" value="1"/>
</dbReference>
<organism evidence="12 13">
    <name type="scientific">Pelagibius litoralis</name>
    <dbReference type="NCBI Taxonomy" id="374515"/>
    <lineage>
        <taxon>Bacteria</taxon>
        <taxon>Pseudomonadati</taxon>
        <taxon>Pseudomonadota</taxon>
        <taxon>Alphaproteobacteria</taxon>
        <taxon>Rhodospirillales</taxon>
        <taxon>Rhodovibrionaceae</taxon>
        <taxon>Pelagibius</taxon>
    </lineage>
</organism>
<reference evidence="12" key="1">
    <citation type="submission" date="2020-03" db="EMBL/GenBank/DDBJ databases">
        <title>Genome of Pelagibius litoralis DSM 21314T.</title>
        <authorList>
            <person name="Wang G."/>
        </authorList>
    </citation>
    <scope>NUCLEOTIDE SEQUENCE</scope>
    <source>
        <strain evidence="12">DSM 21314</strain>
    </source>
</reference>
<dbReference type="InterPro" id="IPR036291">
    <property type="entry name" value="NAD(P)-bd_dom_sf"/>
</dbReference>
<dbReference type="GO" id="GO:0003978">
    <property type="term" value="F:UDP-glucose 4-epimerase activity"/>
    <property type="evidence" value="ECO:0007669"/>
    <property type="project" value="UniProtKB-UniRule"/>
</dbReference>
<dbReference type="PANTHER" id="PTHR43725:SF53">
    <property type="entry name" value="UDP-ARABINOSE 4-EPIMERASE 1"/>
    <property type="match status" value="1"/>
</dbReference>
<dbReference type="CDD" id="cd05247">
    <property type="entry name" value="UDP_G4E_1_SDR_e"/>
    <property type="match status" value="1"/>
</dbReference>
<evidence type="ECO:0000256" key="1">
    <source>
        <dbReference type="ARBA" id="ARBA00000083"/>
    </source>
</evidence>
<comment type="catalytic activity">
    <reaction evidence="1 10">
        <text>UDP-alpha-D-glucose = UDP-alpha-D-galactose</text>
        <dbReference type="Rhea" id="RHEA:22168"/>
        <dbReference type="ChEBI" id="CHEBI:58885"/>
        <dbReference type="ChEBI" id="CHEBI:66914"/>
        <dbReference type="EC" id="5.1.3.2"/>
    </reaction>
</comment>
<sequence>MASETTTLVTGGAGYIGSHAVLALRQAGRRVVVLDDLSAGSRTVVPDDVPFVEGNAGDPVLVGRLLRDFSIGSVIHFAGSILVERSVSEPLSYYHNNVTVSRNLLEACLQGGVKQFIFSSTAAVYGAAAVSPIPESTPTKPINPYGTSKLVTEWMLRDLAAASDLRFVALRYFNVAGADPQGRSGQLGPVATHLVKIASQVIAGTRESIAIFGDDYDTPDGTCVRDYIHVSDLASAHLSALSYLEAGGESRFLNCGYGHGYSVREVLQAVERCAGRSLNARRAPRRPGDPPTLVADTGALQKTLSWTPRFDNIDVIINTAIDWELSLGLKPDGDGLRAHA</sequence>
<accession>A0A967C3K9</accession>
<dbReference type="PANTHER" id="PTHR43725">
    <property type="entry name" value="UDP-GLUCOSE 4-EPIMERASE"/>
    <property type="match status" value="1"/>
</dbReference>
<dbReference type="InterPro" id="IPR005886">
    <property type="entry name" value="UDP_G4E"/>
</dbReference>
<dbReference type="EC" id="5.1.3.2" evidence="5 10"/>
<comment type="subunit">
    <text evidence="10">Homodimer.</text>
</comment>
<dbReference type="Gene3D" id="3.40.50.720">
    <property type="entry name" value="NAD(P)-binding Rossmann-like Domain"/>
    <property type="match status" value="1"/>
</dbReference>
<gene>
    <name evidence="12" type="primary">galE</name>
    <name evidence="12" type="ORF">HBA54_03445</name>
</gene>